<dbReference type="InterPro" id="IPR006076">
    <property type="entry name" value="FAD-dep_OxRdtase"/>
</dbReference>
<dbReference type="PANTHER" id="PTHR13847:SF213">
    <property type="entry name" value="DEPENDENT OXIDOREDUCTASE, PUTATIVE-RELATED"/>
    <property type="match status" value="1"/>
</dbReference>
<dbReference type="Gene3D" id="3.30.9.10">
    <property type="entry name" value="D-Amino Acid Oxidase, subunit A, domain 2"/>
    <property type="match status" value="1"/>
</dbReference>
<feature type="domain" description="FAD dependent oxidoreductase" evidence="1">
    <location>
        <begin position="48"/>
        <end position="474"/>
    </location>
</feature>
<accession>A0AAD6CM59</accession>
<evidence type="ECO:0000313" key="2">
    <source>
        <dbReference type="EMBL" id="KAJ5525668.1"/>
    </source>
</evidence>
<dbReference type="EMBL" id="JAQIZZ010000008">
    <property type="protein sequence ID" value="KAJ5525668.1"/>
    <property type="molecule type" value="Genomic_DNA"/>
</dbReference>
<dbReference type="GO" id="GO:0005737">
    <property type="term" value="C:cytoplasm"/>
    <property type="evidence" value="ECO:0007669"/>
    <property type="project" value="TreeGrafter"/>
</dbReference>
<name>A0AAD6CM59_9EURO</name>
<dbReference type="SUPFAM" id="SSF51971">
    <property type="entry name" value="Nucleotide-binding domain"/>
    <property type="match status" value="1"/>
</dbReference>
<dbReference type="Pfam" id="PF01266">
    <property type="entry name" value="DAO"/>
    <property type="match status" value="1"/>
</dbReference>
<protein>
    <submittedName>
        <fullName evidence="2">MFS transporter</fullName>
    </submittedName>
</protein>
<dbReference type="InterPro" id="IPR036188">
    <property type="entry name" value="FAD/NAD-bd_sf"/>
</dbReference>
<dbReference type="Proteomes" id="UP001220324">
    <property type="component" value="Unassembled WGS sequence"/>
</dbReference>
<organism evidence="2 3">
    <name type="scientific">Penicillium frequentans</name>
    <dbReference type="NCBI Taxonomy" id="3151616"/>
    <lineage>
        <taxon>Eukaryota</taxon>
        <taxon>Fungi</taxon>
        <taxon>Dikarya</taxon>
        <taxon>Ascomycota</taxon>
        <taxon>Pezizomycotina</taxon>
        <taxon>Eurotiomycetes</taxon>
        <taxon>Eurotiomycetidae</taxon>
        <taxon>Eurotiales</taxon>
        <taxon>Aspergillaceae</taxon>
        <taxon>Penicillium</taxon>
    </lineage>
</organism>
<evidence type="ECO:0000259" key="1">
    <source>
        <dbReference type="Pfam" id="PF01266"/>
    </source>
</evidence>
<gene>
    <name evidence="2" type="ORF">N7494_012318</name>
</gene>
<evidence type="ECO:0000313" key="3">
    <source>
        <dbReference type="Proteomes" id="UP001220324"/>
    </source>
</evidence>
<dbReference type="AlphaFoldDB" id="A0AAD6CM59"/>
<sequence>MLSKDALVARIKADPLLPRPNPTATFWQEPPHPTVASIQSQELPSKTDIAIIGSGITGCSVAKALLEDPSLAGKTVTILEAREVTSSATGRNGGHLVSDCLESFALVSATLGTDHAVEVARFSLASMQRLRDVVAAFGGDLAEKSKIREVISTSVLGDEESLEEARVSLAAFEEALPDLKGMFVLLGKEEATEVRYDRDMNRILATAFTKTNSNSFYGQKYNYCDLSGVVEQYGAGALWPYRLITGIFEILLQKYPDRFSIESSTPVTAISFSAESSEDPYPYRLTTPRGTISATKVIHCTNGHAAHLLPGLSGKLFPFRGTMSTQAAGKGFPNKGSSLSWNYVGKSIIDPETGVWSYTLYYITQDPESGDIFIGGEKQKADEVFVSDDTVLPPIPAQNLATILPTIFREGWNETAPEVKKMWSGIMGFTADGLPLVGNLPENATGRAGKGEWIAAGYSGHGMDKSWLTGESLAGMVSGKDVPAGFPRAYLLTDERLARLSADVFVENVFGQVSSD</sequence>
<proteinExistence type="predicted"/>
<dbReference type="PANTHER" id="PTHR13847">
    <property type="entry name" value="SARCOSINE DEHYDROGENASE-RELATED"/>
    <property type="match status" value="1"/>
</dbReference>
<dbReference type="Gene3D" id="3.50.50.60">
    <property type="entry name" value="FAD/NAD(P)-binding domain"/>
    <property type="match status" value="1"/>
</dbReference>
<keyword evidence="3" id="KW-1185">Reference proteome</keyword>
<reference evidence="2 3" key="1">
    <citation type="journal article" date="2023" name="IMA Fungus">
        <title>Comparative genomic study of the Penicillium genus elucidates a diverse pangenome and 15 lateral gene transfer events.</title>
        <authorList>
            <person name="Petersen C."/>
            <person name="Sorensen T."/>
            <person name="Nielsen M.R."/>
            <person name="Sondergaard T.E."/>
            <person name="Sorensen J.L."/>
            <person name="Fitzpatrick D.A."/>
            <person name="Frisvad J.C."/>
            <person name="Nielsen K.L."/>
        </authorList>
    </citation>
    <scope>NUCLEOTIDE SEQUENCE [LARGE SCALE GENOMIC DNA]</scope>
    <source>
        <strain evidence="2 3">IBT 35679</strain>
    </source>
</reference>
<comment type="caution">
    <text evidence="2">The sequence shown here is derived from an EMBL/GenBank/DDBJ whole genome shotgun (WGS) entry which is preliminary data.</text>
</comment>